<dbReference type="RefSeq" id="WP_062246055.1">
    <property type="nucleotide sequence ID" value="NZ_MRCA01000003.1"/>
</dbReference>
<dbReference type="InterPro" id="IPR006439">
    <property type="entry name" value="HAD-SF_hydro_IA"/>
</dbReference>
<gene>
    <name evidence="1" type="ORF">NIES592_07435</name>
</gene>
<comment type="caution">
    <text evidence="1">The sequence shown here is derived from an EMBL/GenBank/DDBJ whole genome shotgun (WGS) entry which is preliminary data.</text>
</comment>
<dbReference type="InterPro" id="IPR023214">
    <property type="entry name" value="HAD_sf"/>
</dbReference>
<dbReference type="AlphaFoldDB" id="A0A1U7H193"/>
<dbReference type="EMBL" id="MRCA01000003">
    <property type="protein sequence ID" value="OKH14726.1"/>
    <property type="molecule type" value="Genomic_DNA"/>
</dbReference>
<evidence type="ECO:0000313" key="2">
    <source>
        <dbReference type="Proteomes" id="UP000186391"/>
    </source>
</evidence>
<dbReference type="SUPFAM" id="SSF56784">
    <property type="entry name" value="HAD-like"/>
    <property type="match status" value="1"/>
</dbReference>
<organism evidence="1 2">
    <name type="scientific">Fischerella major NIES-592</name>
    <dbReference type="NCBI Taxonomy" id="210994"/>
    <lineage>
        <taxon>Bacteria</taxon>
        <taxon>Bacillati</taxon>
        <taxon>Cyanobacteriota</taxon>
        <taxon>Cyanophyceae</taxon>
        <taxon>Nostocales</taxon>
        <taxon>Hapalosiphonaceae</taxon>
        <taxon>Fischerella</taxon>
    </lineage>
</organism>
<dbReference type="Proteomes" id="UP000186391">
    <property type="component" value="Unassembled WGS sequence"/>
</dbReference>
<dbReference type="Gene3D" id="3.40.50.1000">
    <property type="entry name" value="HAD superfamily/HAD-like"/>
    <property type="match status" value="1"/>
</dbReference>
<name>A0A1U7H193_9CYAN</name>
<accession>A0A1U7H193</accession>
<sequence>MNTIVIFDIDGVVRDVSGSYRRALADTVENFTLGAYRPTPVDIDQLKSEGIWNNDWEASQELIYRYFETQGQAREQLGLDYKNIVAFFQARYRGTDPENFTGYICDEPLLLSPSYLEQLTLAGIAWGFFSGATRASANYVLQSRLGLQSPVLIAMEDAPGKPDPTGLFATVRLLQQNIDKLSIIVYVGDTVADMYTVEKARNLQPEKTWIGVGVLPPHVQETPVWRDAYAETLRQAGAAIVLNNVQELTPAKIQAIRTATAKGGNLEDLQAELFSEE</sequence>
<evidence type="ECO:0000313" key="1">
    <source>
        <dbReference type="EMBL" id="OKH14726.1"/>
    </source>
</evidence>
<dbReference type="InterPro" id="IPR036412">
    <property type="entry name" value="HAD-like_sf"/>
</dbReference>
<dbReference type="GO" id="GO:0008967">
    <property type="term" value="F:phosphoglycolate phosphatase activity"/>
    <property type="evidence" value="ECO:0007669"/>
    <property type="project" value="TreeGrafter"/>
</dbReference>
<dbReference type="Pfam" id="PF00702">
    <property type="entry name" value="Hydrolase"/>
    <property type="match status" value="1"/>
</dbReference>
<reference evidence="1 2" key="1">
    <citation type="submission" date="2016-11" db="EMBL/GenBank/DDBJ databases">
        <title>Draft Genome Sequences of Nine Cyanobacterial Strains from Diverse Habitats.</title>
        <authorList>
            <person name="Zhu T."/>
            <person name="Hou S."/>
            <person name="Lu X."/>
            <person name="Hess W.R."/>
        </authorList>
    </citation>
    <scope>NUCLEOTIDE SEQUENCE [LARGE SCALE GENOMIC DNA]</scope>
    <source>
        <strain evidence="1 2">NIES-592</strain>
    </source>
</reference>
<dbReference type="InterPro" id="IPR006438">
    <property type="entry name" value="HAD-SF_TIGR01548"/>
</dbReference>
<dbReference type="InterPro" id="IPR050155">
    <property type="entry name" value="HAD-like_hydrolase_sf"/>
</dbReference>
<dbReference type="PANTHER" id="PTHR43434:SF1">
    <property type="entry name" value="PHOSPHOGLYCOLATE PHOSPHATASE"/>
    <property type="match status" value="1"/>
</dbReference>
<dbReference type="OrthoDB" id="480475at2"/>
<keyword evidence="2" id="KW-1185">Reference proteome</keyword>
<dbReference type="GO" id="GO:0006281">
    <property type="term" value="P:DNA repair"/>
    <property type="evidence" value="ECO:0007669"/>
    <property type="project" value="TreeGrafter"/>
</dbReference>
<proteinExistence type="predicted"/>
<dbReference type="NCBIfam" id="TIGR01549">
    <property type="entry name" value="HAD-SF-IA-v1"/>
    <property type="match status" value="1"/>
</dbReference>
<protein>
    <submittedName>
        <fullName evidence="1">Imidazoleglycerol-phosphate dehydratase</fullName>
    </submittedName>
</protein>
<dbReference type="PANTHER" id="PTHR43434">
    <property type="entry name" value="PHOSPHOGLYCOLATE PHOSPHATASE"/>
    <property type="match status" value="1"/>
</dbReference>
<dbReference type="NCBIfam" id="TIGR01548">
    <property type="entry name" value="HAD-SF-IA-hyp1"/>
    <property type="match status" value="1"/>
</dbReference>